<organism evidence="1 2">
    <name type="scientific">Paracoccus fistulariae</name>
    <dbReference type="NCBI Taxonomy" id="658446"/>
    <lineage>
        <taxon>Bacteria</taxon>
        <taxon>Pseudomonadati</taxon>
        <taxon>Pseudomonadota</taxon>
        <taxon>Alphaproteobacteria</taxon>
        <taxon>Rhodobacterales</taxon>
        <taxon>Paracoccaceae</taxon>
        <taxon>Paracoccus</taxon>
    </lineage>
</organism>
<sequence length="478" mass="52356">MTNLINYTISMRIKDDENWPQRDEYENRSVSGIVRLDDGTPTRQILDIGRCGGEVRVEARFTLTRAAGGAVRVNGDLRLYEGTSTNSNDLDGRASITGTVAAGGRQSFSQRVRNTDEGGDWADVTLRIDNAALSSSDPCAHIDAKAAELGSAFTGNAVSGCETVRGGHRKRFHGCDIYYSPSTGAHEVHGDIRRKYNDMGGPDSDLRLPVTDETKTPDRVGRYNHFSGNGSIYWHPRTGPMEVRGGIRGAWAAQGWERGGLGYPTSDEMRIRQSPAQWFSDFQNGVLFWQERAAIDPATASLPRNRVLAAFDAAFRSRVTDSRVDIQSVSIVNVSSTSYDFRRSGNRVITFRIAGEVSSGRWYVPDPDWWVELPILFQGTPHPNAANDVELRVRRAGAPRVHVSNFAGIGVQETMDGLRTALDEGFASPITLAEIPAAAGLLSAKVMPDGAISLYFRPDNFGRFAAAVAQDRLDNIEI</sequence>
<dbReference type="Proteomes" id="UP001219349">
    <property type="component" value="Chromosome"/>
</dbReference>
<dbReference type="RefSeq" id="WP_271884507.1">
    <property type="nucleotide sequence ID" value="NZ_CP067136.1"/>
</dbReference>
<evidence type="ECO:0000313" key="1">
    <source>
        <dbReference type="EMBL" id="WCR07480.1"/>
    </source>
</evidence>
<dbReference type="Pfam" id="PF08310">
    <property type="entry name" value="LGFP"/>
    <property type="match status" value="2"/>
</dbReference>
<gene>
    <name evidence="1" type="ORF">JHX87_01090</name>
</gene>
<name>A0ABY7SKR3_9RHOB</name>
<dbReference type="EMBL" id="CP067136">
    <property type="protein sequence ID" value="WCR07480.1"/>
    <property type="molecule type" value="Genomic_DNA"/>
</dbReference>
<evidence type="ECO:0008006" key="3">
    <source>
        <dbReference type="Google" id="ProtNLM"/>
    </source>
</evidence>
<evidence type="ECO:0000313" key="2">
    <source>
        <dbReference type="Proteomes" id="UP001219349"/>
    </source>
</evidence>
<proteinExistence type="predicted"/>
<reference evidence="1 2" key="1">
    <citation type="submission" date="2021-01" db="EMBL/GenBank/DDBJ databases">
        <title>Biogeographic distribution of Paracoccus.</title>
        <authorList>
            <person name="Hollensteiner J."/>
            <person name="Leineberger J."/>
            <person name="Brinkhoff T."/>
            <person name="Daniel R."/>
        </authorList>
    </citation>
    <scope>NUCLEOTIDE SEQUENCE [LARGE SCALE GENOMIC DNA]</scope>
    <source>
        <strain evidence="1 2">KCTC 22803</strain>
    </source>
</reference>
<accession>A0ABY7SKR3</accession>
<dbReference type="InterPro" id="IPR013207">
    <property type="entry name" value="LGFP"/>
</dbReference>
<protein>
    <recommendedName>
        <fullName evidence="3">LGFP repeat-containing protein</fullName>
    </recommendedName>
</protein>
<keyword evidence="2" id="KW-1185">Reference proteome</keyword>